<sequence>MGNGHRGDHFAPLLPRQDICHLQEGDARLCRPAAGPRRLHGMFKSHKVGRDDSWEGTVVKASRGMLDGSNMYHFVEVRLAEGDVVKVRISRRLWKSIAVGDRIVKRPGADPVKG</sequence>
<name>A0ABQ2IWT9_9ACTN</name>
<keyword evidence="3" id="KW-1185">Reference proteome</keyword>
<dbReference type="Proteomes" id="UP000600080">
    <property type="component" value="Unassembled WGS sequence"/>
</dbReference>
<gene>
    <name evidence="2" type="ORF">GCM10012285_02670</name>
</gene>
<accession>A0ABQ2IWT9</accession>
<dbReference type="EMBL" id="BMND01000001">
    <property type="protein sequence ID" value="GGN32469.1"/>
    <property type="molecule type" value="Genomic_DNA"/>
</dbReference>
<dbReference type="Pfam" id="PF24315">
    <property type="entry name" value="DUF7489"/>
    <property type="match status" value="1"/>
</dbReference>
<organism evidence="2 3">
    <name type="scientific">Streptomyces kronopolitis</name>
    <dbReference type="NCBI Taxonomy" id="1612435"/>
    <lineage>
        <taxon>Bacteria</taxon>
        <taxon>Bacillati</taxon>
        <taxon>Actinomycetota</taxon>
        <taxon>Actinomycetes</taxon>
        <taxon>Kitasatosporales</taxon>
        <taxon>Streptomycetaceae</taxon>
        <taxon>Streptomyces</taxon>
    </lineage>
</organism>
<evidence type="ECO:0000313" key="2">
    <source>
        <dbReference type="EMBL" id="GGN32469.1"/>
    </source>
</evidence>
<evidence type="ECO:0000313" key="3">
    <source>
        <dbReference type="Proteomes" id="UP000600080"/>
    </source>
</evidence>
<reference evidence="3" key="1">
    <citation type="journal article" date="2019" name="Int. J. Syst. Evol. Microbiol.">
        <title>The Global Catalogue of Microorganisms (GCM) 10K type strain sequencing project: providing services to taxonomists for standard genome sequencing and annotation.</title>
        <authorList>
            <consortium name="The Broad Institute Genomics Platform"/>
            <consortium name="The Broad Institute Genome Sequencing Center for Infectious Disease"/>
            <person name="Wu L."/>
            <person name="Ma J."/>
        </authorList>
    </citation>
    <scope>NUCLEOTIDE SEQUENCE [LARGE SCALE GENOMIC DNA]</scope>
    <source>
        <strain evidence="3">CGMCC 4.7323</strain>
    </source>
</reference>
<feature type="domain" description="DUF7489" evidence="1">
    <location>
        <begin position="50"/>
        <end position="113"/>
    </location>
</feature>
<comment type="caution">
    <text evidence="2">The sequence shown here is derived from an EMBL/GenBank/DDBJ whole genome shotgun (WGS) entry which is preliminary data.</text>
</comment>
<proteinExistence type="predicted"/>
<evidence type="ECO:0000259" key="1">
    <source>
        <dbReference type="Pfam" id="PF24315"/>
    </source>
</evidence>
<protein>
    <recommendedName>
        <fullName evidence="1">DUF7489 domain-containing protein</fullName>
    </recommendedName>
</protein>
<dbReference type="InterPro" id="IPR055912">
    <property type="entry name" value="DUF7489"/>
</dbReference>